<keyword evidence="1" id="KW-0175">Coiled coil</keyword>
<protein>
    <submittedName>
        <fullName evidence="2">Uncharacterized protein</fullName>
    </submittedName>
</protein>
<evidence type="ECO:0000256" key="1">
    <source>
        <dbReference type="SAM" id="Coils"/>
    </source>
</evidence>
<feature type="coiled-coil region" evidence="1">
    <location>
        <begin position="4"/>
        <end position="38"/>
    </location>
</feature>
<reference evidence="2" key="1">
    <citation type="submission" date="2020-05" db="EMBL/GenBank/DDBJ databases">
        <authorList>
            <person name="Chiriac C."/>
            <person name="Salcher M."/>
            <person name="Ghai R."/>
            <person name="Kavagutti S V."/>
        </authorList>
    </citation>
    <scope>NUCLEOTIDE SEQUENCE</scope>
</reference>
<dbReference type="EMBL" id="LR798312">
    <property type="protein sequence ID" value="CAB5222390.1"/>
    <property type="molecule type" value="Genomic_DNA"/>
</dbReference>
<sequence>MITLEAVVARMMELETKYYELQEKYQELIHEYEKLKEQNK</sequence>
<organism evidence="2">
    <name type="scientific">uncultured Caudovirales phage</name>
    <dbReference type="NCBI Taxonomy" id="2100421"/>
    <lineage>
        <taxon>Viruses</taxon>
        <taxon>Duplodnaviria</taxon>
        <taxon>Heunggongvirae</taxon>
        <taxon>Uroviricota</taxon>
        <taxon>Caudoviricetes</taxon>
        <taxon>Peduoviridae</taxon>
        <taxon>Maltschvirus</taxon>
        <taxon>Maltschvirus maltsch</taxon>
    </lineage>
</organism>
<proteinExistence type="predicted"/>
<evidence type="ECO:0000313" key="2">
    <source>
        <dbReference type="EMBL" id="CAB5222390.1"/>
    </source>
</evidence>
<name>A0A6J7WX93_9CAUD</name>
<accession>A0A6J7WX93</accession>
<gene>
    <name evidence="2" type="ORF">UFOVP371_3</name>
</gene>